<dbReference type="AlphaFoldDB" id="A0A2P2IIC5"/>
<dbReference type="EMBL" id="GGEC01000493">
    <property type="protein sequence ID" value="MBW80976.1"/>
    <property type="molecule type" value="Transcribed_RNA"/>
</dbReference>
<name>A0A2P2IIC5_RHIMU</name>
<proteinExistence type="predicted"/>
<sequence>MSFEIFSDIFQSSYPAHYRHSLVLSATPYPYYASGFVIFHCITKLAPIYSNQGQSAM</sequence>
<protein>
    <submittedName>
        <fullName evidence="1">Uncharacterized protein</fullName>
    </submittedName>
</protein>
<reference evidence="1" key="1">
    <citation type="submission" date="2018-02" db="EMBL/GenBank/DDBJ databases">
        <title>Rhizophora mucronata_Transcriptome.</title>
        <authorList>
            <person name="Meera S.P."/>
            <person name="Sreeshan A."/>
            <person name="Augustine A."/>
        </authorList>
    </citation>
    <scope>NUCLEOTIDE SEQUENCE</scope>
    <source>
        <tissue evidence="1">Leaf</tissue>
    </source>
</reference>
<organism evidence="1">
    <name type="scientific">Rhizophora mucronata</name>
    <name type="common">Asiatic mangrove</name>
    <dbReference type="NCBI Taxonomy" id="61149"/>
    <lineage>
        <taxon>Eukaryota</taxon>
        <taxon>Viridiplantae</taxon>
        <taxon>Streptophyta</taxon>
        <taxon>Embryophyta</taxon>
        <taxon>Tracheophyta</taxon>
        <taxon>Spermatophyta</taxon>
        <taxon>Magnoliopsida</taxon>
        <taxon>eudicotyledons</taxon>
        <taxon>Gunneridae</taxon>
        <taxon>Pentapetalae</taxon>
        <taxon>rosids</taxon>
        <taxon>fabids</taxon>
        <taxon>Malpighiales</taxon>
        <taxon>Rhizophoraceae</taxon>
        <taxon>Rhizophora</taxon>
    </lineage>
</organism>
<accession>A0A2P2IIC5</accession>
<evidence type="ECO:0000313" key="1">
    <source>
        <dbReference type="EMBL" id="MBW80976.1"/>
    </source>
</evidence>